<evidence type="ECO:0000313" key="2">
    <source>
        <dbReference type="Proteomes" id="UP000675664"/>
    </source>
</evidence>
<dbReference type="Gene3D" id="3.10.20.30">
    <property type="match status" value="1"/>
</dbReference>
<comment type="caution">
    <text evidence="1">The sequence shown here is derived from an EMBL/GenBank/DDBJ whole genome shotgun (WGS) entry which is preliminary data.</text>
</comment>
<sequence>MKIKINVSRFLNKYFTSTGDLELVVKEDAAVKDLLIALQEQYGVEILGKVKNDVQLRKYCLVIIDGRISLLNERVTGKERQIKLVPPISGG</sequence>
<dbReference type="InterPro" id="IPR012675">
    <property type="entry name" value="Beta-grasp_dom_sf"/>
</dbReference>
<dbReference type="RefSeq" id="WP_227017985.1">
    <property type="nucleotide sequence ID" value="NZ_JAGSND010000004.1"/>
</dbReference>
<dbReference type="InterPro" id="IPR003749">
    <property type="entry name" value="ThiS/MoaD-like"/>
</dbReference>
<organism evidence="1 2">
    <name type="scientific">Sinanaerobacter chloroacetimidivorans</name>
    <dbReference type="NCBI Taxonomy" id="2818044"/>
    <lineage>
        <taxon>Bacteria</taxon>
        <taxon>Bacillati</taxon>
        <taxon>Bacillota</taxon>
        <taxon>Clostridia</taxon>
        <taxon>Peptostreptococcales</taxon>
        <taxon>Anaerovoracaceae</taxon>
        <taxon>Sinanaerobacter</taxon>
    </lineage>
</organism>
<reference evidence="1" key="1">
    <citation type="submission" date="2021-04" db="EMBL/GenBank/DDBJ databases">
        <title>Sinoanaerobacter chloroacetimidivorans sp. nov., an obligate anaerobic bacterium isolated from anaerobic sludge.</title>
        <authorList>
            <person name="Bao Y."/>
        </authorList>
    </citation>
    <scope>NUCLEOTIDE SEQUENCE</scope>
    <source>
        <strain evidence="1">BAD-6</strain>
    </source>
</reference>
<dbReference type="Pfam" id="PF02597">
    <property type="entry name" value="ThiS"/>
    <property type="match status" value="1"/>
</dbReference>
<dbReference type="EMBL" id="JAGSND010000004">
    <property type="protein sequence ID" value="MBR0597858.1"/>
    <property type="molecule type" value="Genomic_DNA"/>
</dbReference>
<proteinExistence type="predicted"/>
<dbReference type="Proteomes" id="UP000675664">
    <property type="component" value="Unassembled WGS sequence"/>
</dbReference>
<reference evidence="1" key="2">
    <citation type="submission" date="2021-04" db="EMBL/GenBank/DDBJ databases">
        <authorList>
            <person name="Liu J."/>
        </authorList>
    </citation>
    <scope>NUCLEOTIDE SEQUENCE</scope>
    <source>
        <strain evidence="1">BAD-6</strain>
    </source>
</reference>
<dbReference type="AlphaFoldDB" id="A0A8J7W2B5"/>
<keyword evidence="2" id="KW-1185">Reference proteome</keyword>
<protein>
    <submittedName>
        <fullName evidence="1">MoaD/ThiS family protein</fullName>
    </submittedName>
</protein>
<evidence type="ECO:0000313" key="1">
    <source>
        <dbReference type="EMBL" id="MBR0597858.1"/>
    </source>
</evidence>
<dbReference type="CDD" id="cd17040">
    <property type="entry name" value="Ubl_MoaD_like"/>
    <property type="match status" value="1"/>
</dbReference>
<gene>
    <name evidence="1" type="ORF">KCX82_08240</name>
</gene>
<name>A0A8J7W2B5_9FIRM</name>
<accession>A0A8J7W2B5</accession>